<dbReference type="AlphaFoldDB" id="A0A2P8FAP3"/>
<sequence>MEGFWKERYSREEYVYGTRPNAWLKRQLNLK</sequence>
<name>A0A2P8FAP3_9BACT</name>
<evidence type="ECO:0000313" key="1">
    <source>
        <dbReference type="EMBL" id="PSL18774.1"/>
    </source>
</evidence>
<dbReference type="EMBL" id="PYAS01000029">
    <property type="protein sequence ID" value="PSL18774.1"/>
    <property type="molecule type" value="Genomic_DNA"/>
</dbReference>
<gene>
    <name evidence="1" type="ORF">CLV60_1293</name>
</gene>
<protein>
    <submittedName>
        <fullName evidence="1">Uncharacterized protein</fullName>
    </submittedName>
</protein>
<reference evidence="1 2" key="1">
    <citation type="submission" date="2018-03" db="EMBL/GenBank/DDBJ databases">
        <title>Genomic Encyclopedia of Archaeal and Bacterial Type Strains, Phase II (KMG-II): from individual species to whole genera.</title>
        <authorList>
            <person name="Goeker M."/>
        </authorList>
    </citation>
    <scope>NUCLEOTIDE SEQUENCE [LARGE SCALE GENOMIC DNA]</scope>
    <source>
        <strain evidence="1 2">DSM 29057</strain>
    </source>
</reference>
<comment type="caution">
    <text evidence="1">The sequence shown here is derived from an EMBL/GenBank/DDBJ whole genome shotgun (WGS) entry which is preliminary data.</text>
</comment>
<proteinExistence type="predicted"/>
<accession>A0A2P8FAP3</accession>
<keyword evidence="2" id="KW-1185">Reference proteome</keyword>
<organism evidence="1 2">
    <name type="scientific">Dyadobacter jiangsuensis</name>
    <dbReference type="NCBI Taxonomy" id="1591085"/>
    <lineage>
        <taxon>Bacteria</taxon>
        <taxon>Pseudomonadati</taxon>
        <taxon>Bacteroidota</taxon>
        <taxon>Cytophagia</taxon>
        <taxon>Cytophagales</taxon>
        <taxon>Spirosomataceae</taxon>
        <taxon>Dyadobacter</taxon>
    </lineage>
</organism>
<evidence type="ECO:0000313" key="2">
    <source>
        <dbReference type="Proteomes" id="UP000241964"/>
    </source>
</evidence>
<dbReference type="Proteomes" id="UP000241964">
    <property type="component" value="Unassembled WGS sequence"/>
</dbReference>